<dbReference type="InterPro" id="IPR021122">
    <property type="entry name" value="RNA_ligase_dom_REL/Rnl2"/>
</dbReference>
<dbReference type="SUPFAM" id="SSF56091">
    <property type="entry name" value="DNA ligase/mRNA capping enzyme, catalytic domain"/>
    <property type="match status" value="1"/>
</dbReference>
<evidence type="ECO:0000313" key="2">
    <source>
        <dbReference type="EMBL" id="ABC33631.1"/>
    </source>
</evidence>
<organism evidence="2 3">
    <name type="scientific">Hahella chejuensis (strain KCTC 2396)</name>
    <dbReference type="NCBI Taxonomy" id="349521"/>
    <lineage>
        <taxon>Bacteria</taxon>
        <taxon>Pseudomonadati</taxon>
        <taxon>Pseudomonadota</taxon>
        <taxon>Gammaproteobacteria</taxon>
        <taxon>Oceanospirillales</taxon>
        <taxon>Hahellaceae</taxon>
        <taxon>Hahella</taxon>
    </lineage>
</organism>
<sequence>MKQARLFFMSKFSVPIKRIRQIEPHPNADAIEFAVIDGYRSIVKKGEFQSGDLIAYIPEASLLPQWLLKKLNFWNAEKGVGRLNGKDGNRITAIKLRGELSQGVCYPVRMDGDTAVIEHSDGDSELMRSSPVEEGQCVAELLGVEKYEPPIPTSMAGDIFNAGQRLTVHFDVENWKSYPDILQDGEEVVFTEKLHGTFTGVAILPEKDAHQEAFGVKRNVLIFSKGLGAKGLVLANTDGNSANVYVRATTGMVAVIDALLASGELRVEDEPLFILGETFGPGVQDLAYGKDLGFRLFALASGYRGAQRYHDFDALQAMAEQLGVQTVPILYRGPFSQEVMREHTDGATKLDADHIREGIVITPTKERRDPELGRVCLKSVSAAYLCRKGGTEFS</sequence>
<dbReference type="STRING" id="349521.HCH_07016"/>
<gene>
    <name evidence="2" type="ordered locus">HCH_07016</name>
</gene>
<dbReference type="AlphaFoldDB" id="Q2S6U3"/>
<protein>
    <recommendedName>
        <fullName evidence="1">RNA ligase domain-containing protein</fullName>
    </recommendedName>
</protein>
<evidence type="ECO:0000313" key="3">
    <source>
        <dbReference type="Proteomes" id="UP000000238"/>
    </source>
</evidence>
<dbReference type="EMBL" id="CP000155">
    <property type="protein sequence ID" value="ABC33631.1"/>
    <property type="molecule type" value="Genomic_DNA"/>
</dbReference>
<feature type="domain" description="RNA ligase" evidence="1">
    <location>
        <begin position="186"/>
        <end position="379"/>
    </location>
</feature>
<name>Q2S6U3_HAHCH</name>
<dbReference type="HOGENOM" id="CLU_061838_0_0_6"/>
<proteinExistence type="predicted"/>
<dbReference type="NCBIfam" id="TIGR02306">
    <property type="entry name" value="RNA_lig_DRB0094"/>
    <property type="match status" value="1"/>
</dbReference>
<dbReference type="InterPro" id="IPR012646">
    <property type="entry name" value="RNA_ligase_DRB0094"/>
</dbReference>
<evidence type="ECO:0000259" key="1">
    <source>
        <dbReference type="Pfam" id="PF09414"/>
    </source>
</evidence>
<reference evidence="2 3" key="1">
    <citation type="journal article" date="2005" name="Nucleic Acids Res.">
        <title>Genomic blueprint of Hahella chejuensis, a marine microbe producing an algicidal agent.</title>
        <authorList>
            <person name="Jeong H."/>
            <person name="Yim J.H."/>
            <person name="Lee C."/>
            <person name="Choi S.-H."/>
            <person name="Park Y.K."/>
            <person name="Yoon S.H."/>
            <person name="Hur C.-G."/>
            <person name="Kang H.-Y."/>
            <person name="Kim D."/>
            <person name="Lee H.H."/>
            <person name="Park K.H."/>
            <person name="Park S.-H."/>
            <person name="Park H.-S."/>
            <person name="Lee H.K."/>
            <person name="Oh T.K."/>
            <person name="Kim J.F."/>
        </authorList>
    </citation>
    <scope>NUCLEOTIDE SEQUENCE [LARGE SCALE GENOMIC DNA]</scope>
    <source>
        <strain evidence="2 3">KCTC 2396</strain>
    </source>
</reference>
<keyword evidence="3" id="KW-1185">Reference proteome</keyword>
<dbReference type="eggNOG" id="COG0073">
    <property type="taxonomic scope" value="Bacteria"/>
</dbReference>
<dbReference type="KEGG" id="hch:HCH_07016"/>
<dbReference type="Gene3D" id="3.30.470.30">
    <property type="entry name" value="DNA ligase/mRNA capping enzyme"/>
    <property type="match status" value="1"/>
</dbReference>
<dbReference type="Pfam" id="PF09414">
    <property type="entry name" value="RNA_ligase"/>
    <property type="match status" value="1"/>
</dbReference>
<dbReference type="Proteomes" id="UP000000238">
    <property type="component" value="Chromosome"/>
</dbReference>
<accession>Q2S6U3</accession>
<dbReference type="Pfam" id="PF21189">
    <property type="entry name" value="PHA02142"/>
    <property type="match status" value="1"/>
</dbReference>